<evidence type="ECO:0000313" key="3">
    <source>
        <dbReference type="Proteomes" id="UP000291116"/>
    </source>
</evidence>
<name>A0A448ZNN9_9STRA</name>
<dbReference type="EMBL" id="CAACVS010000569">
    <property type="protein sequence ID" value="VEU43651.1"/>
    <property type="molecule type" value="Genomic_DNA"/>
</dbReference>
<organism evidence="2 3">
    <name type="scientific">Pseudo-nitzschia multistriata</name>
    <dbReference type="NCBI Taxonomy" id="183589"/>
    <lineage>
        <taxon>Eukaryota</taxon>
        <taxon>Sar</taxon>
        <taxon>Stramenopiles</taxon>
        <taxon>Ochrophyta</taxon>
        <taxon>Bacillariophyta</taxon>
        <taxon>Bacillariophyceae</taxon>
        <taxon>Bacillariophycidae</taxon>
        <taxon>Bacillariales</taxon>
        <taxon>Bacillariaceae</taxon>
        <taxon>Pseudo-nitzschia</taxon>
    </lineage>
</organism>
<dbReference type="AlphaFoldDB" id="A0A448ZNN9"/>
<protein>
    <submittedName>
        <fullName evidence="2">Uncharacterized protein</fullName>
    </submittedName>
</protein>
<proteinExistence type="predicted"/>
<sequence length="131" mass="14058">MDITRLPVVIQNEKYASCHVKTCFRTRTPLTTIPSVIWIGNKAARMGSIASPPSPTFVPSSVSASPISASSLCRSFSASVAASASSSARFSESSTRFTHSSSSSRALSKFSNGWIRWGSTWSSPSNSMFRI</sequence>
<accession>A0A448ZNN9</accession>
<feature type="region of interest" description="Disordered" evidence="1">
    <location>
        <begin position="85"/>
        <end position="104"/>
    </location>
</feature>
<keyword evidence="3" id="KW-1185">Reference proteome</keyword>
<dbReference type="Proteomes" id="UP000291116">
    <property type="component" value="Unassembled WGS sequence"/>
</dbReference>
<gene>
    <name evidence="2" type="ORF">PSNMU_V1.4_AUG-EV-PASAV3_0106980</name>
</gene>
<evidence type="ECO:0000256" key="1">
    <source>
        <dbReference type="SAM" id="MobiDB-lite"/>
    </source>
</evidence>
<reference evidence="2 3" key="1">
    <citation type="submission" date="2019-01" db="EMBL/GenBank/DDBJ databases">
        <authorList>
            <person name="Ferrante I. M."/>
        </authorList>
    </citation>
    <scope>NUCLEOTIDE SEQUENCE [LARGE SCALE GENOMIC DNA]</scope>
    <source>
        <strain evidence="2 3">B856</strain>
    </source>
</reference>
<evidence type="ECO:0000313" key="2">
    <source>
        <dbReference type="EMBL" id="VEU43651.1"/>
    </source>
</evidence>